<gene>
    <name evidence="3" type="ORF">B1A74_08980</name>
</gene>
<feature type="domain" description="HTH cro/C1-type" evidence="2">
    <location>
        <begin position="43"/>
        <end position="86"/>
    </location>
</feature>
<evidence type="ECO:0000256" key="1">
    <source>
        <dbReference type="SAM" id="MobiDB-lite"/>
    </source>
</evidence>
<feature type="compositionally biased region" description="Basic and acidic residues" evidence="1">
    <location>
        <begin position="135"/>
        <end position="159"/>
    </location>
</feature>
<proteinExistence type="predicted"/>
<feature type="region of interest" description="Disordered" evidence="1">
    <location>
        <begin position="135"/>
        <end position="170"/>
    </location>
</feature>
<keyword evidence="4" id="KW-1185">Reference proteome</keyword>
<dbReference type="AlphaFoldDB" id="A0A1V2ZXC5"/>
<dbReference type="Gene3D" id="1.10.260.40">
    <property type="entry name" value="lambda repressor-like DNA-binding domains"/>
    <property type="match status" value="1"/>
</dbReference>
<dbReference type="Proteomes" id="UP000189177">
    <property type="component" value="Unassembled WGS sequence"/>
</dbReference>
<accession>A0A1V2ZXC5</accession>
<dbReference type="InterPro" id="IPR010982">
    <property type="entry name" value="Lambda_DNA-bd_dom_sf"/>
</dbReference>
<sequence>MPLRHALAKARFTPVREMAEYVPLLQGETGTIANEARDASRVLAALRESLGLSITGLARAFDVSRPTIYAWMKGETEPRSELWLRLREMEQLASRAQRYSLSRPARLVRRPALDGTSLLERLQAGQEIGEEHLQALADLSRDEETKRAKPRGGAERPAEDVAAEYGRPTG</sequence>
<organism evidence="3 4">
    <name type="scientific">Thioalkalivibrio halophilus</name>
    <dbReference type="NCBI Taxonomy" id="252474"/>
    <lineage>
        <taxon>Bacteria</taxon>
        <taxon>Pseudomonadati</taxon>
        <taxon>Pseudomonadota</taxon>
        <taxon>Gammaproteobacteria</taxon>
        <taxon>Chromatiales</taxon>
        <taxon>Ectothiorhodospiraceae</taxon>
        <taxon>Thioalkalivibrio</taxon>
    </lineage>
</organism>
<reference evidence="3 4" key="1">
    <citation type="submission" date="2017-02" db="EMBL/GenBank/DDBJ databases">
        <title>Genomic diversity within the haloalkaliphilic genus Thioalkalivibrio.</title>
        <authorList>
            <person name="Ahn A.-C."/>
            <person name="Meier-Kolthoff J."/>
            <person name="Overmars L."/>
            <person name="Richter M."/>
            <person name="Woyke T."/>
            <person name="Sorokin D.Y."/>
            <person name="Muyzer G."/>
        </authorList>
    </citation>
    <scope>NUCLEOTIDE SEQUENCE [LARGE SCALE GENOMIC DNA]</scope>
    <source>
        <strain evidence="3 4">HL17</strain>
    </source>
</reference>
<dbReference type="SUPFAM" id="SSF47413">
    <property type="entry name" value="lambda repressor-like DNA-binding domains"/>
    <property type="match status" value="1"/>
</dbReference>
<evidence type="ECO:0000259" key="2">
    <source>
        <dbReference type="PROSITE" id="PS50943"/>
    </source>
</evidence>
<comment type="caution">
    <text evidence="3">The sequence shown here is derived from an EMBL/GenBank/DDBJ whole genome shotgun (WGS) entry which is preliminary data.</text>
</comment>
<dbReference type="EMBL" id="MUZR01000035">
    <property type="protein sequence ID" value="OOC09752.1"/>
    <property type="molecule type" value="Genomic_DNA"/>
</dbReference>
<protein>
    <recommendedName>
        <fullName evidence="2">HTH cro/C1-type domain-containing protein</fullName>
    </recommendedName>
</protein>
<evidence type="ECO:0000313" key="4">
    <source>
        <dbReference type="Proteomes" id="UP000189177"/>
    </source>
</evidence>
<dbReference type="PROSITE" id="PS50943">
    <property type="entry name" value="HTH_CROC1"/>
    <property type="match status" value="1"/>
</dbReference>
<name>A0A1V2ZXC5_9GAMM</name>
<dbReference type="CDD" id="cd00093">
    <property type="entry name" value="HTH_XRE"/>
    <property type="match status" value="1"/>
</dbReference>
<dbReference type="InterPro" id="IPR001387">
    <property type="entry name" value="Cro/C1-type_HTH"/>
</dbReference>
<dbReference type="GO" id="GO:0003677">
    <property type="term" value="F:DNA binding"/>
    <property type="evidence" value="ECO:0007669"/>
    <property type="project" value="InterPro"/>
</dbReference>
<evidence type="ECO:0000313" key="3">
    <source>
        <dbReference type="EMBL" id="OOC09752.1"/>
    </source>
</evidence>
<dbReference type="Pfam" id="PF01381">
    <property type="entry name" value="HTH_3"/>
    <property type="match status" value="1"/>
</dbReference>